<feature type="region of interest" description="Disordered" evidence="1">
    <location>
        <begin position="1"/>
        <end position="34"/>
    </location>
</feature>
<feature type="region of interest" description="Disordered" evidence="1">
    <location>
        <begin position="174"/>
        <end position="199"/>
    </location>
</feature>
<dbReference type="AlphaFoldDB" id="A0A843WX99"/>
<dbReference type="PANTHER" id="PTHR33782:SF5">
    <property type="entry name" value="MEDIATOR OF RNA POLYMERASE II TRANSCRIPTION SUBUNIT"/>
    <property type="match status" value="1"/>
</dbReference>
<proteinExistence type="predicted"/>
<gene>
    <name evidence="3" type="ORF">Taro_041429</name>
</gene>
<keyword evidence="2" id="KW-1133">Transmembrane helix</keyword>
<evidence type="ECO:0000313" key="3">
    <source>
        <dbReference type="EMBL" id="MQM08574.1"/>
    </source>
</evidence>
<reference evidence="3" key="1">
    <citation type="submission" date="2017-07" db="EMBL/GenBank/DDBJ databases">
        <title>Taro Niue Genome Assembly and Annotation.</title>
        <authorList>
            <person name="Atibalentja N."/>
            <person name="Keating K."/>
            <person name="Fields C.J."/>
        </authorList>
    </citation>
    <scope>NUCLEOTIDE SEQUENCE</scope>
    <source>
        <strain evidence="3">Niue_2</strain>
        <tissue evidence="3">Leaf</tissue>
    </source>
</reference>
<feature type="transmembrane region" description="Helical" evidence="2">
    <location>
        <begin position="127"/>
        <end position="150"/>
    </location>
</feature>
<evidence type="ECO:0000256" key="2">
    <source>
        <dbReference type="SAM" id="Phobius"/>
    </source>
</evidence>
<evidence type="ECO:0000313" key="4">
    <source>
        <dbReference type="Proteomes" id="UP000652761"/>
    </source>
</evidence>
<keyword evidence="2" id="KW-0472">Membrane</keyword>
<dbReference type="PANTHER" id="PTHR33782">
    <property type="entry name" value="OS01G0121600 PROTEIN"/>
    <property type="match status" value="1"/>
</dbReference>
<evidence type="ECO:0000256" key="1">
    <source>
        <dbReference type="SAM" id="MobiDB-lite"/>
    </source>
</evidence>
<sequence>MASCSFMSSLLPPNPPRPFAPSASRRRCRTSGVGIPGTTRVPLGMVASASRRGGDDVGGAESGGWLVDEGMVVLRRRLREMQMAERNYEPPEDWAEWEKPHYASYGAGVYRLTGMVQVALMGTRPSVALGVLALLALSVPTSAAVALFGLADAVKILWWLFLATIVYWAHHGPPQSGRQTWPHHKAPRRSKDGFEDPCSVPADRYQRDPAIASEHHPACSNRGPSFRIESARYQVPSSGCDYRTAGLPHLIGYLLGTFPPRRS</sequence>
<dbReference type="EMBL" id="NMUH01004152">
    <property type="protein sequence ID" value="MQM08574.1"/>
    <property type="molecule type" value="Genomic_DNA"/>
</dbReference>
<dbReference type="Proteomes" id="UP000652761">
    <property type="component" value="Unassembled WGS sequence"/>
</dbReference>
<name>A0A843WX99_COLES</name>
<dbReference type="OrthoDB" id="672819at2759"/>
<keyword evidence="4" id="KW-1185">Reference proteome</keyword>
<accession>A0A843WX99</accession>
<comment type="caution">
    <text evidence="3">The sequence shown here is derived from an EMBL/GenBank/DDBJ whole genome shotgun (WGS) entry which is preliminary data.</text>
</comment>
<feature type="transmembrane region" description="Helical" evidence="2">
    <location>
        <begin position="156"/>
        <end position="173"/>
    </location>
</feature>
<keyword evidence="2" id="KW-0812">Transmembrane</keyword>
<protein>
    <submittedName>
        <fullName evidence="3">Uncharacterized protein</fullName>
    </submittedName>
</protein>
<organism evidence="3 4">
    <name type="scientific">Colocasia esculenta</name>
    <name type="common">Wild taro</name>
    <name type="synonym">Arum esculentum</name>
    <dbReference type="NCBI Taxonomy" id="4460"/>
    <lineage>
        <taxon>Eukaryota</taxon>
        <taxon>Viridiplantae</taxon>
        <taxon>Streptophyta</taxon>
        <taxon>Embryophyta</taxon>
        <taxon>Tracheophyta</taxon>
        <taxon>Spermatophyta</taxon>
        <taxon>Magnoliopsida</taxon>
        <taxon>Liliopsida</taxon>
        <taxon>Araceae</taxon>
        <taxon>Aroideae</taxon>
        <taxon>Colocasieae</taxon>
        <taxon>Colocasia</taxon>
    </lineage>
</organism>